<keyword evidence="3" id="KW-1185">Reference proteome</keyword>
<organism evidence="2 3">
    <name type="scientific">Monosiga brevicollis</name>
    <name type="common">Choanoflagellate</name>
    <dbReference type="NCBI Taxonomy" id="81824"/>
    <lineage>
        <taxon>Eukaryota</taxon>
        <taxon>Choanoflagellata</taxon>
        <taxon>Craspedida</taxon>
        <taxon>Salpingoecidae</taxon>
        <taxon>Monosiga</taxon>
    </lineage>
</organism>
<dbReference type="PANTHER" id="PTHR43215">
    <property type="entry name" value="RADIAL SPOKE HEAD 1 HOMOLOG"/>
    <property type="match status" value="1"/>
</dbReference>
<dbReference type="OMA" id="HKWINGE"/>
<dbReference type="RefSeq" id="XP_001743818.1">
    <property type="nucleotide sequence ID" value="XM_001743766.1"/>
</dbReference>
<evidence type="ECO:0000313" key="2">
    <source>
        <dbReference type="EMBL" id="EDQ91396.1"/>
    </source>
</evidence>
<dbReference type="GO" id="GO:0007286">
    <property type="term" value="P:spermatid development"/>
    <property type="evidence" value="ECO:0000318"/>
    <property type="project" value="GO_Central"/>
</dbReference>
<dbReference type="SMART" id="SM00698">
    <property type="entry name" value="MORN"/>
    <property type="match status" value="8"/>
</dbReference>
<dbReference type="SUPFAM" id="SSF82185">
    <property type="entry name" value="Histone H3 K4-specific methyltransferase SET7/9 N-terminal domain"/>
    <property type="match status" value="2"/>
</dbReference>
<reference evidence="2 3" key="1">
    <citation type="journal article" date="2008" name="Nature">
        <title>The genome of the choanoflagellate Monosiga brevicollis and the origin of metazoans.</title>
        <authorList>
            <consortium name="JGI Sequencing"/>
            <person name="King N."/>
            <person name="Westbrook M.J."/>
            <person name="Young S.L."/>
            <person name="Kuo A."/>
            <person name="Abedin M."/>
            <person name="Chapman J."/>
            <person name="Fairclough S."/>
            <person name="Hellsten U."/>
            <person name="Isogai Y."/>
            <person name="Letunic I."/>
            <person name="Marr M."/>
            <person name="Pincus D."/>
            <person name="Putnam N."/>
            <person name="Rokas A."/>
            <person name="Wright K.J."/>
            <person name="Zuzow R."/>
            <person name="Dirks W."/>
            <person name="Good M."/>
            <person name="Goodstein D."/>
            <person name="Lemons D."/>
            <person name="Li W."/>
            <person name="Lyons J.B."/>
            <person name="Morris A."/>
            <person name="Nichols S."/>
            <person name="Richter D.J."/>
            <person name="Salamov A."/>
            <person name="Bork P."/>
            <person name="Lim W.A."/>
            <person name="Manning G."/>
            <person name="Miller W.T."/>
            <person name="McGinnis W."/>
            <person name="Shapiro H."/>
            <person name="Tjian R."/>
            <person name="Grigoriev I.V."/>
            <person name="Rokhsar D."/>
        </authorList>
    </citation>
    <scope>NUCLEOTIDE SEQUENCE [LARGE SCALE GENOMIC DNA]</scope>
    <source>
        <strain evidence="3">MX1 / ATCC 50154</strain>
    </source>
</reference>
<dbReference type="GO" id="GO:0031514">
    <property type="term" value="C:motile cilium"/>
    <property type="evidence" value="ECO:0000318"/>
    <property type="project" value="GO_Central"/>
</dbReference>
<dbReference type="STRING" id="81824.A9USW9"/>
<dbReference type="Gene3D" id="2.20.110.10">
    <property type="entry name" value="Histone H3 K4-specific methyltransferase SET7/9 N-terminal domain"/>
    <property type="match status" value="2"/>
</dbReference>
<dbReference type="GO" id="GO:0005634">
    <property type="term" value="C:nucleus"/>
    <property type="evidence" value="ECO:0000318"/>
    <property type="project" value="GO_Central"/>
</dbReference>
<dbReference type="EMBL" id="CH991545">
    <property type="protein sequence ID" value="EDQ91396.1"/>
    <property type="molecule type" value="Genomic_DNA"/>
</dbReference>
<dbReference type="KEGG" id="mbr:MONBRDRAFT_31392"/>
<evidence type="ECO:0000256" key="1">
    <source>
        <dbReference type="ARBA" id="ARBA00022737"/>
    </source>
</evidence>
<gene>
    <name evidence="2" type="ORF">MONBRDRAFT_31392</name>
</gene>
<evidence type="ECO:0000313" key="3">
    <source>
        <dbReference type="Proteomes" id="UP000001357"/>
    </source>
</evidence>
<dbReference type="Pfam" id="PF02493">
    <property type="entry name" value="MORN"/>
    <property type="match status" value="8"/>
</dbReference>
<name>A9USW9_MONBE</name>
<sequence length="504" mass="55864">MVDVLLAGWLGTHLLLREARGRREGPSPAIIAMASSYSRSKGPGSSAGDFRDMLLAQDENKDHCLPQLLRRAGSYEHLDTFDAFKEGEARLRQLGIAKALTINADATHFGVFEWPTGSSYIGEIKESEAHGLGMRLGADGWIYSGAWIRGSKHDVGVFVWLDGQRYFGSWVGGQPSGAGVLLQDADKRIYAGEWRAGLRSGHGCQVWLKTGRVYKGVWNDGQPEGFGVETYRDGGYYRGLWKGGRRHGFGERYWPPVYNEKGEIVRHPEVYTGSWKNDRKSGFGRMEFANGAVYEGQWVGNRRNGLGRLSRGTLARCGKWSNDELSVPLKATAGKILDVLHQTSKDVDTATRRATISLQQALSAEAAAEDARQRHFEAAENAQRALTLASVCLRIEHLCGPESKLTEEQVQILQARFPPAGRFQPLVLSRWFDFLAQHEREKHDHALGLGTVKILAPVEQAPTPSSTVHSKIIISSVSEPWWQRHEGWFIACVALLASSLIVFA</sequence>
<dbReference type="GeneID" id="5888857"/>
<dbReference type="AlphaFoldDB" id="A9USW9"/>
<dbReference type="eggNOG" id="KOG0231">
    <property type="taxonomic scope" value="Eukaryota"/>
</dbReference>
<dbReference type="GO" id="GO:0035082">
    <property type="term" value="P:axoneme assembly"/>
    <property type="evidence" value="ECO:0000318"/>
    <property type="project" value="GO_Central"/>
</dbReference>
<proteinExistence type="predicted"/>
<dbReference type="PANTHER" id="PTHR43215:SF14">
    <property type="entry name" value="RADIAL SPOKE HEAD 1 HOMOLOG"/>
    <property type="match status" value="1"/>
</dbReference>
<dbReference type="InParanoid" id="A9USW9"/>
<dbReference type="InterPro" id="IPR003409">
    <property type="entry name" value="MORN"/>
</dbReference>
<protein>
    <submittedName>
        <fullName evidence="2">Uncharacterized protein</fullName>
    </submittedName>
</protein>
<accession>A9USW9</accession>
<dbReference type="Proteomes" id="UP000001357">
    <property type="component" value="Unassembled WGS sequence"/>
</dbReference>
<keyword evidence="1" id="KW-0677">Repeat</keyword>